<dbReference type="AlphaFoldDB" id="A0A4R1QTL0"/>
<organism evidence="2 3">
    <name type="scientific">Kineothrix alysoides</name>
    <dbReference type="NCBI Taxonomy" id="1469948"/>
    <lineage>
        <taxon>Bacteria</taxon>
        <taxon>Bacillati</taxon>
        <taxon>Bacillota</taxon>
        <taxon>Clostridia</taxon>
        <taxon>Lachnospirales</taxon>
        <taxon>Lachnospiraceae</taxon>
        <taxon>Kineothrix</taxon>
    </lineage>
</organism>
<dbReference type="EMBL" id="SLUO01000009">
    <property type="protein sequence ID" value="TCL57279.1"/>
    <property type="molecule type" value="Genomic_DNA"/>
</dbReference>
<evidence type="ECO:0000313" key="3">
    <source>
        <dbReference type="Proteomes" id="UP000295718"/>
    </source>
</evidence>
<keyword evidence="1" id="KW-0812">Transmembrane</keyword>
<protein>
    <submittedName>
        <fullName evidence="2">Uncharacterized protein DUF4446</fullName>
    </submittedName>
</protein>
<evidence type="ECO:0000256" key="1">
    <source>
        <dbReference type="SAM" id="Phobius"/>
    </source>
</evidence>
<accession>A0A4R1QTL0</accession>
<feature type="transmembrane region" description="Helical" evidence="1">
    <location>
        <begin position="16"/>
        <end position="39"/>
    </location>
</feature>
<gene>
    <name evidence="2" type="ORF">EDD76_109141</name>
</gene>
<comment type="caution">
    <text evidence="2">The sequence shown here is derived from an EMBL/GenBank/DDBJ whole genome shotgun (WGS) entry which is preliminary data.</text>
</comment>
<dbReference type="Proteomes" id="UP000295718">
    <property type="component" value="Unassembled WGS sequence"/>
</dbReference>
<reference evidence="2 3" key="1">
    <citation type="submission" date="2019-03" db="EMBL/GenBank/DDBJ databases">
        <title>Genomic Encyclopedia of Type Strains, Phase IV (KMG-IV): sequencing the most valuable type-strain genomes for metagenomic binning, comparative biology and taxonomic classification.</title>
        <authorList>
            <person name="Goeker M."/>
        </authorList>
    </citation>
    <scope>NUCLEOTIDE SEQUENCE [LARGE SCALE GENOMIC DNA]</scope>
    <source>
        <strain evidence="2 3">DSM 100556</strain>
    </source>
</reference>
<dbReference type="RefSeq" id="WP_031391717.1">
    <property type="nucleotide sequence ID" value="NZ_SLUO01000009.1"/>
</dbReference>
<keyword evidence="3" id="KW-1185">Reference proteome</keyword>
<evidence type="ECO:0000313" key="2">
    <source>
        <dbReference type="EMBL" id="TCL57279.1"/>
    </source>
</evidence>
<keyword evidence="1" id="KW-1133">Transmembrane helix</keyword>
<dbReference type="Pfam" id="PF14584">
    <property type="entry name" value="DUF4446"/>
    <property type="match status" value="1"/>
</dbReference>
<name>A0A4R1QTL0_9FIRM</name>
<sequence length="171" mass="19164">MNSEILSYIGLGNLDIGYLMIGMVILIIILAVLVIIQMVSTSKLKKKYSKFMQGKDAKNLEKDIIGLYEDNKFVKAAAEKNKRDIRDLYKKLESTFQKIGVVKYDAFKQMGGQLSFSLALLDENNNGFVLNSVHSTEGCYSYTKEIKNGQCAILLGEEEKQALDMAMDIEG</sequence>
<dbReference type="STRING" id="1469948.GCA_000732725_03074"/>
<dbReference type="InterPro" id="IPR027981">
    <property type="entry name" value="DUF4446"/>
</dbReference>
<proteinExistence type="predicted"/>
<dbReference type="OrthoDB" id="5244042at2"/>
<keyword evidence="1" id="KW-0472">Membrane</keyword>